<name>A0A8J2ZSJ1_9BACI</name>
<comment type="caution">
    <text evidence="2">The sequence shown here is derived from an EMBL/GenBank/DDBJ whole genome shotgun (WGS) entry which is preliminary data.</text>
</comment>
<dbReference type="EMBL" id="BMEV01000022">
    <property type="protein sequence ID" value="GGH75157.1"/>
    <property type="molecule type" value="Genomic_DNA"/>
</dbReference>
<dbReference type="RefSeq" id="WP_188391743.1">
    <property type="nucleotide sequence ID" value="NZ_BMEV01000022.1"/>
</dbReference>
<sequence length="187" mass="21259">MKSLLLGICMIIVLALPPMRELLESVMIVHMLVQLPLLIIFGWIIGKYLLQRFPGFFANWNGNGIPGIIIVIFVTTYWMIPRAVDEALTYPAVELFKFISLPIVGILLADSWKKILLIGRSFVFLNYLSMFGLMAWLYIDAPIQICNNYLVAEQKALGWGFVIITAAMVLFTLQYVFIDHSENLPSE</sequence>
<dbReference type="Proteomes" id="UP000602050">
    <property type="component" value="Unassembled WGS sequence"/>
</dbReference>
<evidence type="ECO:0000256" key="1">
    <source>
        <dbReference type="SAM" id="Phobius"/>
    </source>
</evidence>
<dbReference type="AlphaFoldDB" id="A0A8J2ZSJ1"/>
<protein>
    <recommendedName>
        <fullName evidence="4">DUF1404 domain-containing protein</fullName>
    </recommendedName>
</protein>
<feature type="transmembrane region" description="Helical" evidence="1">
    <location>
        <begin position="62"/>
        <end position="80"/>
    </location>
</feature>
<evidence type="ECO:0000313" key="2">
    <source>
        <dbReference type="EMBL" id="GGH75157.1"/>
    </source>
</evidence>
<keyword evidence="1" id="KW-1133">Transmembrane helix</keyword>
<gene>
    <name evidence="2" type="ORF">GCM10010978_14720</name>
</gene>
<keyword evidence="3" id="KW-1185">Reference proteome</keyword>
<evidence type="ECO:0000313" key="3">
    <source>
        <dbReference type="Proteomes" id="UP000602050"/>
    </source>
</evidence>
<feature type="transmembrane region" description="Helical" evidence="1">
    <location>
        <begin position="159"/>
        <end position="178"/>
    </location>
</feature>
<accession>A0A8J2ZSJ1</accession>
<keyword evidence="1" id="KW-0812">Transmembrane</keyword>
<keyword evidence="1" id="KW-0472">Membrane</keyword>
<reference evidence="2" key="2">
    <citation type="submission" date="2020-09" db="EMBL/GenBank/DDBJ databases">
        <authorList>
            <person name="Sun Q."/>
            <person name="Zhou Y."/>
        </authorList>
    </citation>
    <scope>NUCLEOTIDE SEQUENCE</scope>
    <source>
        <strain evidence="2">CGMCC 1.12360</strain>
    </source>
</reference>
<organism evidence="2 3">
    <name type="scientific">Compostibacillus humi</name>
    <dbReference type="NCBI Taxonomy" id="1245525"/>
    <lineage>
        <taxon>Bacteria</taxon>
        <taxon>Bacillati</taxon>
        <taxon>Bacillota</taxon>
        <taxon>Bacilli</taxon>
        <taxon>Bacillales</taxon>
        <taxon>Bacillaceae</taxon>
        <taxon>Compostibacillus</taxon>
    </lineage>
</organism>
<proteinExistence type="predicted"/>
<feature type="transmembrane region" description="Helical" evidence="1">
    <location>
        <begin position="121"/>
        <end position="139"/>
    </location>
</feature>
<feature type="transmembrane region" description="Helical" evidence="1">
    <location>
        <begin position="31"/>
        <end position="50"/>
    </location>
</feature>
<evidence type="ECO:0008006" key="4">
    <source>
        <dbReference type="Google" id="ProtNLM"/>
    </source>
</evidence>
<reference evidence="2" key="1">
    <citation type="journal article" date="2014" name="Int. J. Syst. Evol. Microbiol.">
        <title>Complete genome sequence of Corynebacterium casei LMG S-19264T (=DSM 44701T), isolated from a smear-ripened cheese.</title>
        <authorList>
            <consortium name="US DOE Joint Genome Institute (JGI-PGF)"/>
            <person name="Walter F."/>
            <person name="Albersmeier A."/>
            <person name="Kalinowski J."/>
            <person name="Ruckert C."/>
        </authorList>
    </citation>
    <scope>NUCLEOTIDE SEQUENCE</scope>
    <source>
        <strain evidence="2">CGMCC 1.12360</strain>
    </source>
</reference>